<evidence type="ECO:0000313" key="2">
    <source>
        <dbReference type="EMBL" id="CAZ80552.1"/>
    </source>
</evidence>
<gene>
    <name evidence="2" type="ORF">GSTUM_00004684001</name>
</gene>
<protein>
    <submittedName>
        <fullName evidence="2">(Perigord truffle) hypothetical protein</fullName>
    </submittedName>
</protein>
<reference evidence="2 3" key="1">
    <citation type="journal article" date="2010" name="Nature">
        <title>Perigord black truffle genome uncovers evolutionary origins and mechanisms of symbiosis.</title>
        <authorList>
            <person name="Martin F."/>
            <person name="Kohler A."/>
            <person name="Murat C."/>
            <person name="Balestrini R."/>
            <person name="Coutinho P.M."/>
            <person name="Jaillon O."/>
            <person name="Montanini B."/>
            <person name="Morin E."/>
            <person name="Noel B."/>
            <person name="Percudani R."/>
            <person name="Porcel B."/>
            <person name="Rubini A."/>
            <person name="Amicucci A."/>
            <person name="Amselem J."/>
            <person name="Anthouard V."/>
            <person name="Arcioni S."/>
            <person name="Artiguenave F."/>
            <person name="Aury J.M."/>
            <person name="Ballario P."/>
            <person name="Bolchi A."/>
            <person name="Brenna A."/>
            <person name="Brun A."/>
            <person name="Buee M."/>
            <person name="Cantarel B."/>
            <person name="Chevalier G."/>
            <person name="Couloux A."/>
            <person name="Da Silva C."/>
            <person name="Denoeud F."/>
            <person name="Duplessis S."/>
            <person name="Ghignone S."/>
            <person name="Hilselberger B."/>
            <person name="Iotti M."/>
            <person name="Marcais B."/>
            <person name="Mello A."/>
            <person name="Miranda M."/>
            <person name="Pacioni G."/>
            <person name="Quesneville H."/>
            <person name="Riccioni C."/>
            <person name="Ruotolo R."/>
            <person name="Splivallo R."/>
            <person name="Stocchi V."/>
            <person name="Tisserant E."/>
            <person name="Viscomi A.R."/>
            <person name="Zambonelli A."/>
            <person name="Zampieri E."/>
            <person name="Henrissat B."/>
            <person name="Lebrun M.H."/>
            <person name="Paolocci F."/>
            <person name="Bonfante P."/>
            <person name="Ottonello S."/>
            <person name="Wincker P."/>
        </authorList>
    </citation>
    <scope>NUCLEOTIDE SEQUENCE [LARGE SCALE GENOMIC DNA]</scope>
    <source>
        <strain evidence="2 3">Mel28</strain>
    </source>
</reference>
<organism evidence="2 3">
    <name type="scientific">Tuber melanosporum (strain Mel28)</name>
    <name type="common">Perigord black truffle</name>
    <dbReference type="NCBI Taxonomy" id="656061"/>
    <lineage>
        <taxon>Eukaryota</taxon>
        <taxon>Fungi</taxon>
        <taxon>Dikarya</taxon>
        <taxon>Ascomycota</taxon>
        <taxon>Pezizomycotina</taxon>
        <taxon>Pezizomycetes</taxon>
        <taxon>Pezizales</taxon>
        <taxon>Tuberaceae</taxon>
        <taxon>Tuber</taxon>
    </lineage>
</organism>
<feature type="compositionally biased region" description="Polar residues" evidence="1">
    <location>
        <begin position="42"/>
        <end position="58"/>
    </location>
</feature>
<feature type="region of interest" description="Disordered" evidence="1">
    <location>
        <begin position="1"/>
        <end position="58"/>
    </location>
</feature>
<dbReference type="RefSeq" id="XP_002836361.1">
    <property type="nucleotide sequence ID" value="XM_002836315.1"/>
</dbReference>
<dbReference type="Proteomes" id="UP000006911">
    <property type="component" value="Unassembled WGS sequence"/>
</dbReference>
<dbReference type="HOGENOM" id="CLU_2980781_0_0_1"/>
<evidence type="ECO:0000313" key="3">
    <source>
        <dbReference type="Proteomes" id="UP000006911"/>
    </source>
</evidence>
<dbReference type="KEGG" id="tml:GSTUM_00004684001"/>
<evidence type="ECO:0000256" key="1">
    <source>
        <dbReference type="SAM" id="MobiDB-lite"/>
    </source>
</evidence>
<feature type="compositionally biased region" description="Polar residues" evidence="1">
    <location>
        <begin position="23"/>
        <end position="33"/>
    </location>
</feature>
<dbReference type="InParanoid" id="D5G7Q9"/>
<proteinExistence type="predicted"/>
<accession>D5G7Q9</accession>
<keyword evidence="3" id="KW-1185">Reference proteome</keyword>
<dbReference type="GeneID" id="9187031"/>
<dbReference type="EMBL" id="FN430031">
    <property type="protein sequence ID" value="CAZ80552.1"/>
    <property type="molecule type" value="Genomic_DNA"/>
</dbReference>
<sequence length="58" mass="6486">MQSSVKKNPTIAKPLNFPIRQGITKTHSRTPQAERNYPADQCGSNRHNLISTSLQQPV</sequence>
<name>D5G7Q9_TUBMM</name>
<dbReference type="AlphaFoldDB" id="D5G7Q9"/>